<name>A0A9D5A3S3_PEA</name>
<protein>
    <recommendedName>
        <fullName evidence="8">C3H1-type domain-containing protein</fullName>
    </recommendedName>
</protein>
<keyword evidence="4 6" id="KW-0862">Zinc</keyword>
<evidence type="ECO:0000256" key="5">
    <source>
        <dbReference type="ARBA" id="ARBA00023125"/>
    </source>
</evidence>
<dbReference type="Gene3D" id="4.10.1000.10">
    <property type="entry name" value="Zinc finger, CCCH-type"/>
    <property type="match status" value="2"/>
</dbReference>
<organism evidence="9 10">
    <name type="scientific">Pisum sativum</name>
    <name type="common">Garden pea</name>
    <name type="synonym">Lathyrus oleraceus</name>
    <dbReference type="NCBI Taxonomy" id="3888"/>
    <lineage>
        <taxon>Eukaryota</taxon>
        <taxon>Viridiplantae</taxon>
        <taxon>Streptophyta</taxon>
        <taxon>Embryophyta</taxon>
        <taxon>Tracheophyta</taxon>
        <taxon>Spermatophyta</taxon>
        <taxon>Magnoliopsida</taxon>
        <taxon>eudicotyledons</taxon>
        <taxon>Gunneridae</taxon>
        <taxon>Pentapetalae</taxon>
        <taxon>rosids</taxon>
        <taxon>fabids</taxon>
        <taxon>Fabales</taxon>
        <taxon>Fabaceae</taxon>
        <taxon>Papilionoideae</taxon>
        <taxon>50 kb inversion clade</taxon>
        <taxon>NPAAA clade</taxon>
        <taxon>Hologalegina</taxon>
        <taxon>IRL clade</taxon>
        <taxon>Fabeae</taxon>
        <taxon>Lathyrus</taxon>
    </lineage>
</organism>
<dbReference type="InterPro" id="IPR000571">
    <property type="entry name" value="Znf_CCCH"/>
</dbReference>
<feature type="zinc finger region" description="C3H1-type" evidence="6">
    <location>
        <begin position="191"/>
        <end position="213"/>
    </location>
</feature>
<feature type="zinc finger region" description="C3H1-type" evidence="6">
    <location>
        <begin position="136"/>
        <end position="162"/>
    </location>
</feature>
<gene>
    <name evidence="9" type="ORF">KIW84_061154</name>
</gene>
<feature type="region of interest" description="Disordered" evidence="7">
    <location>
        <begin position="203"/>
        <end position="236"/>
    </location>
</feature>
<evidence type="ECO:0000313" key="9">
    <source>
        <dbReference type="EMBL" id="KAI5394359.1"/>
    </source>
</evidence>
<dbReference type="PANTHER" id="PTHR46156">
    <property type="entry name" value="CCCH ZINGC FINGER"/>
    <property type="match status" value="1"/>
</dbReference>
<feature type="domain" description="C3H1-type" evidence="8">
    <location>
        <begin position="191"/>
        <end position="213"/>
    </location>
</feature>
<feature type="domain" description="C3H1-type" evidence="8">
    <location>
        <begin position="136"/>
        <end position="162"/>
    </location>
</feature>
<dbReference type="FunFam" id="4.10.1000.10:FF:000008">
    <property type="entry name" value="zinc finger CCCH domain-containing protein 3"/>
    <property type="match status" value="1"/>
</dbReference>
<keyword evidence="5" id="KW-0238">DNA-binding</keyword>
<evidence type="ECO:0000256" key="2">
    <source>
        <dbReference type="ARBA" id="ARBA00022737"/>
    </source>
</evidence>
<feature type="zinc finger region" description="C3H1-type" evidence="6">
    <location>
        <begin position="81"/>
        <end position="110"/>
    </location>
</feature>
<evidence type="ECO:0000256" key="7">
    <source>
        <dbReference type="SAM" id="MobiDB-lite"/>
    </source>
</evidence>
<feature type="domain" description="C3H1-type" evidence="8">
    <location>
        <begin position="81"/>
        <end position="110"/>
    </location>
</feature>
<evidence type="ECO:0000256" key="6">
    <source>
        <dbReference type="PROSITE-ProRule" id="PRU00723"/>
    </source>
</evidence>
<proteinExistence type="predicted"/>
<dbReference type="GO" id="GO:0005634">
    <property type="term" value="C:nucleus"/>
    <property type="evidence" value="ECO:0007669"/>
    <property type="project" value="TreeGrafter"/>
</dbReference>
<reference evidence="9 10" key="1">
    <citation type="journal article" date="2022" name="Nat. Genet.">
        <title>Improved pea reference genome and pan-genome highlight genomic features and evolutionary characteristics.</title>
        <authorList>
            <person name="Yang T."/>
            <person name="Liu R."/>
            <person name="Luo Y."/>
            <person name="Hu S."/>
            <person name="Wang D."/>
            <person name="Wang C."/>
            <person name="Pandey M.K."/>
            <person name="Ge S."/>
            <person name="Xu Q."/>
            <person name="Li N."/>
            <person name="Li G."/>
            <person name="Huang Y."/>
            <person name="Saxena R.K."/>
            <person name="Ji Y."/>
            <person name="Li M."/>
            <person name="Yan X."/>
            <person name="He Y."/>
            <person name="Liu Y."/>
            <person name="Wang X."/>
            <person name="Xiang C."/>
            <person name="Varshney R.K."/>
            <person name="Ding H."/>
            <person name="Gao S."/>
            <person name="Zong X."/>
        </authorList>
    </citation>
    <scope>NUCLEOTIDE SEQUENCE [LARGE SCALE GENOMIC DNA]</scope>
    <source>
        <strain evidence="9 10">cv. Zhongwan 6</strain>
    </source>
</reference>
<dbReference type="EMBL" id="JAMSHJ010000006">
    <property type="protein sequence ID" value="KAI5394359.1"/>
    <property type="molecule type" value="Genomic_DNA"/>
</dbReference>
<dbReference type="AlphaFoldDB" id="A0A9D5A3S3"/>
<feature type="domain" description="C3H1-type" evidence="8">
    <location>
        <begin position="163"/>
        <end position="190"/>
    </location>
</feature>
<evidence type="ECO:0000256" key="1">
    <source>
        <dbReference type="ARBA" id="ARBA00022723"/>
    </source>
</evidence>
<keyword evidence="1 6" id="KW-0479">Metal-binding</keyword>
<feature type="region of interest" description="Disordered" evidence="7">
    <location>
        <begin position="1"/>
        <end position="25"/>
    </location>
</feature>
<dbReference type="FunFam" id="4.10.1000.10:FF:000022">
    <property type="entry name" value="Zinc finger CCCH domain-containing protein 7"/>
    <property type="match status" value="1"/>
</dbReference>
<keyword evidence="10" id="KW-1185">Reference proteome</keyword>
<feature type="zinc finger region" description="C3H1-type" evidence="6">
    <location>
        <begin position="163"/>
        <end position="190"/>
    </location>
</feature>
<keyword evidence="2" id="KW-0677">Repeat</keyword>
<dbReference type="GO" id="GO:0008270">
    <property type="term" value="F:zinc ion binding"/>
    <property type="evidence" value="ECO:0007669"/>
    <property type="project" value="UniProtKB-KW"/>
</dbReference>
<dbReference type="PANTHER" id="PTHR46156:SF1">
    <property type="entry name" value="ZINC FINGER CCCH DOMAIN-CONTAINING PROTEIN 3"/>
    <property type="match status" value="1"/>
</dbReference>
<dbReference type="Gramene" id="Psat06G0115400-T3">
    <property type="protein sequence ID" value="KAI5394359.1"/>
    <property type="gene ID" value="KIW84_061154"/>
</dbReference>
<evidence type="ECO:0000313" key="10">
    <source>
        <dbReference type="Proteomes" id="UP001058974"/>
    </source>
</evidence>
<evidence type="ECO:0000256" key="3">
    <source>
        <dbReference type="ARBA" id="ARBA00022771"/>
    </source>
</evidence>
<evidence type="ECO:0000256" key="4">
    <source>
        <dbReference type="ARBA" id="ARBA00022833"/>
    </source>
</evidence>
<dbReference type="Proteomes" id="UP001058974">
    <property type="component" value="Chromosome 6"/>
</dbReference>
<accession>A0A9D5A3S3</accession>
<dbReference type="SMART" id="SM00356">
    <property type="entry name" value="ZnF_C3H1"/>
    <property type="match status" value="5"/>
</dbReference>
<sequence length="321" mass="36089">MDPSRRTLQRISDDESLSSASTSSGLVSKRGYIPRRLVIGNDEYVTIGNGNQLIRDPKKRIRKLANEKVRWSLHTARQRLARKQKYCQFFTRFGKCNKDGGKCPYIHDPSKIAVCTKFLNGLCSTPNCKLTHKVLPERMPDCSYFLQGLCSNKSCSYRHVNVNPNASICEGFLKGYCANGNECRKKHSYVCPSFEATGTCTQGTKCKLHHPKKQSKGKKRKRSGDQNNDNGRYFGSIPADVSEPGLTVASSHSQQNEEHENELTDYISLDVYEEAEDMVDQSFELSTFCDTDAMDTSDELIKSISIIPKFALQSQSRSPQA</sequence>
<dbReference type="PROSITE" id="PS50103">
    <property type="entry name" value="ZF_C3H1"/>
    <property type="match status" value="4"/>
</dbReference>
<comment type="caution">
    <text evidence="9">The sequence shown here is derived from an EMBL/GenBank/DDBJ whole genome shotgun (WGS) entry which is preliminary data.</text>
</comment>
<keyword evidence="3 6" id="KW-0863">Zinc-finger</keyword>
<feature type="compositionally biased region" description="Basic residues" evidence="7">
    <location>
        <begin position="206"/>
        <end position="222"/>
    </location>
</feature>
<dbReference type="GO" id="GO:0003677">
    <property type="term" value="F:DNA binding"/>
    <property type="evidence" value="ECO:0007669"/>
    <property type="project" value="UniProtKB-KW"/>
</dbReference>
<evidence type="ECO:0000259" key="8">
    <source>
        <dbReference type="PROSITE" id="PS50103"/>
    </source>
</evidence>